<dbReference type="Pfam" id="PF01757">
    <property type="entry name" value="Acyl_transf_3"/>
    <property type="match status" value="1"/>
</dbReference>
<feature type="transmembrane region" description="Helical" evidence="1">
    <location>
        <begin position="102"/>
        <end position="121"/>
    </location>
</feature>
<evidence type="ECO:0000313" key="4">
    <source>
        <dbReference type="Proteomes" id="UP001501323"/>
    </source>
</evidence>
<proteinExistence type="predicted"/>
<dbReference type="InterPro" id="IPR050879">
    <property type="entry name" value="Acyltransferase_3"/>
</dbReference>
<evidence type="ECO:0000256" key="1">
    <source>
        <dbReference type="SAM" id="Phobius"/>
    </source>
</evidence>
<feature type="transmembrane region" description="Helical" evidence="1">
    <location>
        <begin position="173"/>
        <end position="189"/>
    </location>
</feature>
<feature type="transmembrane region" description="Helical" evidence="1">
    <location>
        <begin position="321"/>
        <end position="338"/>
    </location>
</feature>
<dbReference type="PANTHER" id="PTHR23028:SF53">
    <property type="entry name" value="ACYL_TRANSF_3 DOMAIN-CONTAINING PROTEIN"/>
    <property type="match status" value="1"/>
</dbReference>
<dbReference type="InterPro" id="IPR002656">
    <property type="entry name" value="Acyl_transf_3_dom"/>
</dbReference>
<keyword evidence="1" id="KW-0812">Transmembrane</keyword>
<dbReference type="Proteomes" id="UP001501323">
    <property type="component" value="Unassembled WGS sequence"/>
</dbReference>
<evidence type="ECO:0000313" key="3">
    <source>
        <dbReference type="EMBL" id="GAA4861360.1"/>
    </source>
</evidence>
<name>A0ABP9DXV3_9GAMM</name>
<dbReference type="GO" id="GO:0016746">
    <property type="term" value="F:acyltransferase activity"/>
    <property type="evidence" value="ECO:0007669"/>
    <property type="project" value="UniProtKB-KW"/>
</dbReference>
<feature type="transmembrane region" description="Helical" evidence="1">
    <location>
        <begin position="220"/>
        <end position="237"/>
    </location>
</feature>
<protein>
    <submittedName>
        <fullName evidence="3">Acyltransferase</fullName>
    </submittedName>
</protein>
<feature type="transmembrane region" description="Helical" evidence="1">
    <location>
        <begin position="267"/>
        <end position="285"/>
    </location>
</feature>
<feature type="transmembrane region" description="Helical" evidence="1">
    <location>
        <begin position="297"/>
        <end position="315"/>
    </location>
</feature>
<evidence type="ECO:0000259" key="2">
    <source>
        <dbReference type="Pfam" id="PF01757"/>
    </source>
</evidence>
<keyword evidence="4" id="KW-1185">Reference proteome</keyword>
<feature type="transmembrane region" description="Helical" evidence="1">
    <location>
        <begin position="244"/>
        <end position="261"/>
    </location>
</feature>
<feature type="transmembrane region" description="Helical" evidence="1">
    <location>
        <begin position="32"/>
        <end position="49"/>
    </location>
</feature>
<keyword evidence="3" id="KW-0012">Acyltransferase</keyword>
<feature type="transmembrane region" description="Helical" evidence="1">
    <location>
        <begin position="196"/>
        <end position="214"/>
    </location>
</feature>
<gene>
    <name evidence="3" type="ORF">GCM10023332_11660</name>
</gene>
<dbReference type="PANTHER" id="PTHR23028">
    <property type="entry name" value="ACETYLTRANSFERASE"/>
    <property type="match status" value="1"/>
</dbReference>
<feature type="transmembrane region" description="Helical" evidence="1">
    <location>
        <begin position="61"/>
        <end position="82"/>
    </location>
</feature>
<comment type="caution">
    <text evidence="3">The sequence shown here is derived from an EMBL/GenBank/DDBJ whole genome shotgun (WGS) entry which is preliminary data.</text>
</comment>
<sequence length="366" mass="40889">MALVLARLIAPHMTQRISLAEAWQRRRNNFNLIRLFAAWLVIWSHAWPITGTPGSDPFGQFTGRTAGALAVDVFFVISGFLVAASLQRNRVVPFLLARGLRIYPALLACVALTVLVLGPLLTTDPAYWRDPETWRYLWSNATLWRAEYFLPGVFDTLPRTAANGSLWTLPIEIRLYLALLVAGVLGMLVPRRYLPAWGLAIAGACAFAWTQRPLPEHLEYLTWVTAFFITGTLLWVLREKVVLSAWWLLPMVAVAVLARGTPWFVPAYFATVVHGTFCLAFLPQLPVIERTDLSYGLYLYGWPMQQVAVLLGAASVVSNTLAASLLAVACAGLSWFLVERPALRLKRRWVPRRKATPAIPVEEVPT</sequence>
<feature type="domain" description="Acyltransferase 3" evidence="2">
    <location>
        <begin position="29"/>
        <end position="314"/>
    </location>
</feature>
<organism evidence="3 4">
    <name type="scientific">Luteimonas vadosa</name>
    <dbReference type="NCBI Taxonomy" id="1165507"/>
    <lineage>
        <taxon>Bacteria</taxon>
        <taxon>Pseudomonadati</taxon>
        <taxon>Pseudomonadota</taxon>
        <taxon>Gammaproteobacteria</taxon>
        <taxon>Lysobacterales</taxon>
        <taxon>Lysobacteraceae</taxon>
        <taxon>Luteimonas</taxon>
    </lineage>
</organism>
<keyword evidence="1" id="KW-1133">Transmembrane helix</keyword>
<reference evidence="4" key="1">
    <citation type="journal article" date="2019" name="Int. J. Syst. Evol. Microbiol.">
        <title>The Global Catalogue of Microorganisms (GCM) 10K type strain sequencing project: providing services to taxonomists for standard genome sequencing and annotation.</title>
        <authorList>
            <consortium name="The Broad Institute Genomics Platform"/>
            <consortium name="The Broad Institute Genome Sequencing Center for Infectious Disease"/>
            <person name="Wu L."/>
            <person name="Ma J."/>
        </authorList>
    </citation>
    <scope>NUCLEOTIDE SEQUENCE [LARGE SCALE GENOMIC DNA]</scope>
    <source>
        <strain evidence="4">JCM 18392</strain>
    </source>
</reference>
<dbReference type="EMBL" id="BAABJY010000002">
    <property type="protein sequence ID" value="GAA4861360.1"/>
    <property type="molecule type" value="Genomic_DNA"/>
</dbReference>
<accession>A0ABP9DXV3</accession>
<keyword evidence="1" id="KW-0472">Membrane</keyword>
<keyword evidence="3" id="KW-0808">Transferase</keyword>